<evidence type="ECO:0000313" key="3">
    <source>
        <dbReference type="Proteomes" id="UP000009881"/>
    </source>
</evidence>
<dbReference type="InterPro" id="IPR054193">
    <property type="entry name" value="DUF6898"/>
</dbReference>
<name>K9H074_9PROT</name>
<sequence>MYLEIVQMGNVCRCSAIDARTNIEVSIVAPATYSRYTMEQNAIRKLRRVLEQREQGGGGSGGTVA</sequence>
<dbReference type="Pfam" id="PF21839">
    <property type="entry name" value="DUF6898"/>
    <property type="match status" value="1"/>
</dbReference>
<comment type="caution">
    <text evidence="2">The sequence shown here is derived from an EMBL/GenBank/DDBJ whole genome shotgun (WGS) entry which is preliminary data.</text>
</comment>
<reference evidence="2 3" key="1">
    <citation type="journal article" date="2013" name="Genome Announc.">
        <title>Draft Genome Sequence of an Alphaproteobacterium, Caenispirillum salinarum AK4(T), Isolated from a Solar Saltern.</title>
        <authorList>
            <person name="Khatri I."/>
            <person name="Singh A."/>
            <person name="Korpole S."/>
            <person name="Pinnaka A.K."/>
            <person name="Subramanian S."/>
        </authorList>
    </citation>
    <scope>NUCLEOTIDE SEQUENCE [LARGE SCALE GENOMIC DNA]</scope>
    <source>
        <strain evidence="2 3">AK4</strain>
    </source>
</reference>
<dbReference type="EMBL" id="ANHY01000006">
    <property type="protein sequence ID" value="EKV31600.1"/>
    <property type="molecule type" value="Genomic_DNA"/>
</dbReference>
<protein>
    <recommendedName>
        <fullName evidence="1">DUF6898 domain-containing protein</fullName>
    </recommendedName>
</protein>
<keyword evidence="3" id="KW-1185">Reference proteome</keyword>
<organism evidence="2 3">
    <name type="scientific">Caenispirillum salinarum AK4</name>
    <dbReference type="NCBI Taxonomy" id="1238182"/>
    <lineage>
        <taxon>Bacteria</taxon>
        <taxon>Pseudomonadati</taxon>
        <taxon>Pseudomonadota</taxon>
        <taxon>Alphaproteobacteria</taxon>
        <taxon>Rhodospirillales</taxon>
        <taxon>Novispirillaceae</taxon>
        <taxon>Caenispirillum</taxon>
    </lineage>
</organism>
<dbReference type="OrthoDB" id="7362394at2"/>
<dbReference type="RefSeq" id="WP_009540081.1">
    <property type="nucleotide sequence ID" value="NZ_ANHY01000006.1"/>
</dbReference>
<accession>K9H074</accession>
<evidence type="ECO:0000259" key="1">
    <source>
        <dbReference type="Pfam" id="PF21839"/>
    </source>
</evidence>
<feature type="domain" description="DUF6898" evidence="1">
    <location>
        <begin position="2"/>
        <end position="52"/>
    </location>
</feature>
<proteinExistence type="predicted"/>
<gene>
    <name evidence="2" type="ORF">C882_3973</name>
</gene>
<dbReference type="Proteomes" id="UP000009881">
    <property type="component" value="Unassembled WGS sequence"/>
</dbReference>
<dbReference type="AlphaFoldDB" id="K9H074"/>
<evidence type="ECO:0000313" key="2">
    <source>
        <dbReference type="EMBL" id="EKV31600.1"/>
    </source>
</evidence>